<protein>
    <submittedName>
        <fullName evidence="1">Uncharacterized protein</fullName>
    </submittedName>
</protein>
<name>A0AAV7EPC5_ARIFI</name>
<sequence length="100" mass="11036">MPGNAQEYDITADFNDSIVIRCYPGPEKVRTVAFNLKTVPVRSYSSVWAKGGVKNPMVLEAGSKIRARIKGPAYVACTRLTQLPSVLTGFHQNYHLMVHG</sequence>
<evidence type="ECO:0000313" key="2">
    <source>
        <dbReference type="Proteomes" id="UP000825729"/>
    </source>
</evidence>
<comment type="caution">
    <text evidence="1">The sequence shown here is derived from an EMBL/GenBank/DDBJ whole genome shotgun (WGS) entry which is preliminary data.</text>
</comment>
<keyword evidence="2" id="KW-1185">Reference proteome</keyword>
<organism evidence="1 2">
    <name type="scientific">Aristolochia fimbriata</name>
    <name type="common">White veined hardy Dutchman's pipe vine</name>
    <dbReference type="NCBI Taxonomy" id="158543"/>
    <lineage>
        <taxon>Eukaryota</taxon>
        <taxon>Viridiplantae</taxon>
        <taxon>Streptophyta</taxon>
        <taxon>Embryophyta</taxon>
        <taxon>Tracheophyta</taxon>
        <taxon>Spermatophyta</taxon>
        <taxon>Magnoliopsida</taxon>
        <taxon>Magnoliidae</taxon>
        <taxon>Piperales</taxon>
        <taxon>Aristolochiaceae</taxon>
        <taxon>Aristolochia</taxon>
    </lineage>
</organism>
<dbReference type="Proteomes" id="UP000825729">
    <property type="component" value="Unassembled WGS sequence"/>
</dbReference>
<dbReference type="AlphaFoldDB" id="A0AAV7EPC5"/>
<dbReference type="EMBL" id="JAINDJ010000004">
    <property type="protein sequence ID" value="KAG9450249.1"/>
    <property type="molecule type" value="Genomic_DNA"/>
</dbReference>
<evidence type="ECO:0000313" key="1">
    <source>
        <dbReference type="EMBL" id="KAG9450249.1"/>
    </source>
</evidence>
<gene>
    <name evidence="1" type="ORF">H6P81_010214</name>
</gene>
<reference evidence="1 2" key="1">
    <citation type="submission" date="2021-07" db="EMBL/GenBank/DDBJ databases">
        <title>The Aristolochia fimbriata genome: insights into angiosperm evolution, floral development and chemical biosynthesis.</title>
        <authorList>
            <person name="Jiao Y."/>
        </authorList>
    </citation>
    <scope>NUCLEOTIDE SEQUENCE [LARGE SCALE GENOMIC DNA]</scope>
    <source>
        <strain evidence="1">IBCAS-2021</strain>
        <tissue evidence="1">Leaf</tissue>
    </source>
</reference>
<proteinExistence type="predicted"/>
<accession>A0AAV7EPC5</accession>